<evidence type="ECO:0000313" key="2">
    <source>
        <dbReference type="EMBL" id="ATL65089.1"/>
    </source>
</evidence>
<dbReference type="InterPro" id="IPR050471">
    <property type="entry name" value="AB_hydrolase"/>
</dbReference>
<dbReference type="Pfam" id="PF12697">
    <property type="entry name" value="Abhydrolase_6"/>
    <property type="match status" value="1"/>
</dbReference>
<dbReference type="Gene3D" id="3.40.50.1820">
    <property type="entry name" value="alpha/beta hydrolase"/>
    <property type="match status" value="1"/>
</dbReference>
<dbReference type="InterPro" id="IPR029058">
    <property type="entry name" value="AB_hydrolase_fold"/>
</dbReference>
<dbReference type="KEGG" id="ntp:CRH09_01445"/>
<dbReference type="AlphaFoldDB" id="A0A291RCQ4"/>
<dbReference type="PANTHER" id="PTHR43433">
    <property type="entry name" value="HYDROLASE, ALPHA/BETA FOLD FAMILY PROTEIN"/>
    <property type="match status" value="1"/>
</dbReference>
<proteinExistence type="predicted"/>
<dbReference type="PANTHER" id="PTHR43433:SF5">
    <property type="entry name" value="AB HYDROLASE-1 DOMAIN-CONTAINING PROTEIN"/>
    <property type="match status" value="1"/>
</dbReference>
<accession>A0A291RCQ4</accession>
<gene>
    <name evidence="2" type="ORF">CRH09_01445</name>
</gene>
<dbReference type="Proteomes" id="UP000221961">
    <property type="component" value="Chromosome"/>
</dbReference>
<protein>
    <submittedName>
        <fullName evidence="2">Alpha/beta hydrolase</fullName>
    </submittedName>
</protein>
<dbReference type="EMBL" id="CP023778">
    <property type="protein sequence ID" value="ATL65089.1"/>
    <property type="molecule type" value="Genomic_DNA"/>
</dbReference>
<keyword evidence="2" id="KW-0378">Hydrolase</keyword>
<organism evidence="2 3">
    <name type="scientific">Nocardia terpenica</name>
    <dbReference type="NCBI Taxonomy" id="455432"/>
    <lineage>
        <taxon>Bacteria</taxon>
        <taxon>Bacillati</taxon>
        <taxon>Actinomycetota</taxon>
        <taxon>Actinomycetes</taxon>
        <taxon>Mycobacteriales</taxon>
        <taxon>Nocardiaceae</taxon>
        <taxon>Nocardia</taxon>
    </lineage>
</organism>
<dbReference type="GO" id="GO:0016787">
    <property type="term" value="F:hydrolase activity"/>
    <property type="evidence" value="ECO:0007669"/>
    <property type="project" value="UniProtKB-KW"/>
</dbReference>
<name>A0A291RCQ4_9NOCA</name>
<feature type="domain" description="AB hydrolase-1" evidence="1">
    <location>
        <begin position="71"/>
        <end position="300"/>
    </location>
</feature>
<dbReference type="SUPFAM" id="SSF53474">
    <property type="entry name" value="alpha/beta-Hydrolases"/>
    <property type="match status" value="1"/>
</dbReference>
<reference evidence="2 3" key="1">
    <citation type="submission" date="2017-10" db="EMBL/GenBank/DDBJ databases">
        <title>Comparative genomics between pathogenic Norcardia.</title>
        <authorList>
            <person name="Zeng L."/>
        </authorList>
    </citation>
    <scope>NUCLEOTIDE SEQUENCE [LARGE SCALE GENOMIC DNA]</scope>
    <source>
        <strain evidence="2 3">NC_YFY_NT001</strain>
    </source>
</reference>
<sequence>MRRPSALAVALRSSGSDEPSLRITGFGVHGSISRAGRWVGGICCGVRRLVTVDVGYELSVSVTSGDTSLPVVFVNALGTSQDQWDQVLPRLYLHTAVTYDRPGIGASAPLPPHLSDQPRTFGALADELRNVLDQLGIDAPVVVVGHSIGALIAMMYAARHGARTAGLVLVDGTTMAHLAGRGWPECEGGEDGPGSSMLDLPGSVTELDTAVPPVPAAVLASAPGRWTRLSPADVAEFAPLTVEQLDQQWQDGQRQLAEKLNALLVVADWAGHHVATDQPELVAACVSAVIAAARDHRPVTIPLAQLRYAGGSYPVP</sequence>
<dbReference type="InterPro" id="IPR000073">
    <property type="entry name" value="AB_hydrolase_1"/>
</dbReference>
<evidence type="ECO:0000313" key="3">
    <source>
        <dbReference type="Proteomes" id="UP000221961"/>
    </source>
</evidence>
<evidence type="ECO:0000259" key="1">
    <source>
        <dbReference type="Pfam" id="PF12697"/>
    </source>
</evidence>